<comment type="caution">
    <text evidence="1">The sequence shown here is derived from an EMBL/GenBank/DDBJ whole genome shotgun (WGS) entry which is preliminary data.</text>
</comment>
<dbReference type="EMBL" id="ATBP01000870">
    <property type="protein sequence ID" value="ETR68658.1"/>
    <property type="molecule type" value="Genomic_DNA"/>
</dbReference>
<evidence type="ECO:0000313" key="2">
    <source>
        <dbReference type="Proteomes" id="UP000189670"/>
    </source>
</evidence>
<evidence type="ECO:0000313" key="1">
    <source>
        <dbReference type="EMBL" id="ETR68658.1"/>
    </source>
</evidence>
<dbReference type="Proteomes" id="UP000189670">
    <property type="component" value="Unassembled WGS sequence"/>
</dbReference>
<gene>
    <name evidence="1" type="ORF">OMM_10294</name>
</gene>
<accession>A0A1V1P1G9</accession>
<protein>
    <submittedName>
        <fullName evidence="1">Uncharacterized protein</fullName>
    </submittedName>
</protein>
<sequence length="194" mass="20244">MKLLKGIVETGIIQADAIVNLIAGGIDQVSGRVLTDQLIIQSQNTVSLLSESNDINILSAQIETGNLIFTNKNQITAQNLIAANVNLSSKTGSINAASIFAENALILNAGDTINKTEGTITAEDAILKAANGIGTQDNSFTIEVNRLDIVNTTSGNIYISNTGELNLIDLNKDGKAIDNAGGGSIETHSPLNVL</sequence>
<proteinExistence type="predicted"/>
<reference evidence="2" key="1">
    <citation type="submission" date="2012-11" db="EMBL/GenBank/DDBJ databases">
        <authorList>
            <person name="Lucero-Rivera Y.E."/>
            <person name="Tovar-Ramirez D."/>
        </authorList>
    </citation>
    <scope>NUCLEOTIDE SEQUENCE [LARGE SCALE GENOMIC DNA]</scope>
    <source>
        <strain evidence="2">Araruama</strain>
    </source>
</reference>
<dbReference type="AlphaFoldDB" id="A0A1V1P1G9"/>
<feature type="non-terminal residue" evidence="1">
    <location>
        <position position="194"/>
    </location>
</feature>
<organism evidence="1 2">
    <name type="scientific">Candidatus Magnetoglobus multicellularis str. Araruama</name>
    <dbReference type="NCBI Taxonomy" id="890399"/>
    <lineage>
        <taxon>Bacteria</taxon>
        <taxon>Pseudomonadati</taxon>
        <taxon>Thermodesulfobacteriota</taxon>
        <taxon>Desulfobacteria</taxon>
        <taxon>Desulfobacterales</taxon>
        <taxon>Desulfobacteraceae</taxon>
        <taxon>Candidatus Magnetoglobus</taxon>
    </lineage>
</organism>
<name>A0A1V1P1G9_9BACT</name>